<dbReference type="RefSeq" id="WP_144249081.1">
    <property type="nucleotide sequence ID" value="NZ_VLPK01000002.1"/>
</dbReference>
<dbReference type="PANTHER" id="PTHR43135:SF3">
    <property type="entry name" value="ALPHA-D-RIBOSE 1-METHYLPHOSPHONATE 5-TRIPHOSPHATE DIPHOSPHATASE"/>
    <property type="match status" value="1"/>
</dbReference>
<keyword evidence="4" id="KW-1185">Reference proteome</keyword>
<dbReference type="Gene3D" id="2.30.40.10">
    <property type="entry name" value="Urease, subunit C, domain 1"/>
    <property type="match status" value="1"/>
</dbReference>
<dbReference type="InterPro" id="IPR006680">
    <property type="entry name" value="Amidohydro-rel"/>
</dbReference>
<evidence type="ECO:0000313" key="4">
    <source>
        <dbReference type="Proteomes" id="UP000318733"/>
    </source>
</evidence>
<dbReference type="AlphaFoldDB" id="A0A556MMB2"/>
<dbReference type="EMBL" id="VLPK01000002">
    <property type="protein sequence ID" value="TSJ41043.1"/>
    <property type="molecule type" value="Genomic_DNA"/>
</dbReference>
<dbReference type="Proteomes" id="UP000318733">
    <property type="component" value="Unassembled WGS sequence"/>
</dbReference>
<sequence>MKNACILCYLMLLTGLHVAGQKKPGLLALTDVSIIDANHRQALGHQTVLIRNGRIRSIFTTGSENLPDSATIISIKGKFLLPGLIDSHVHLATDPSGVDNRAHTTGVLKRMLQSGVTTVRDMAGDARVLAGLSREAELDEIPSPDIFYSALMAGPGFFSDPRTATSTQGGVNGDMPYMQAVSDTTDLVRSVARAKGSGASGIKLYADLSAPLVAQIVAEARRQHLNVWGHAWLQQARPSDLVNAGVGSISHAPLLVREVIPEIPANWKTHAHDAGFWDKATPDLSPFFRLMVARDCILDATLLTYKKWAESDTAARWDYEVGKRITAQAYRAGVRICAGTDDDQEQFVPSEMRLLVTDAGFLPIDAITAATRNSAMALGIEKDRGTIEAGKVADFLILDQDPLSNIANIGSVFMVLKNGRVVQKKGASVTIYVK</sequence>
<comment type="caution">
    <text evidence="3">The sequence shown here is derived from an EMBL/GenBank/DDBJ whole genome shotgun (WGS) entry which is preliminary data.</text>
</comment>
<evidence type="ECO:0000259" key="2">
    <source>
        <dbReference type="Pfam" id="PF01979"/>
    </source>
</evidence>
<dbReference type="Gene3D" id="3.40.50.10910">
    <property type="entry name" value="Amidohydrolase"/>
    <property type="match status" value="1"/>
</dbReference>
<dbReference type="SUPFAM" id="SSF51338">
    <property type="entry name" value="Composite domain of metallo-dependent hydrolases"/>
    <property type="match status" value="1"/>
</dbReference>
<dbReference type="InterPro" id="IPR032466">
    <property type="entry name" value="Metal_Hydrolase"/>
</dbReference>
<accession>A0A556MMB2</accession>
<name>A0A556MMB2_9SPHI</name>
<feature type="signal peptide" evidence="1">
    <location>
        <begin position="1"/>
        <end position="19"/>
    </location>
</feature>
<dbReference type="InterPro" id="IPR011059">
    <property type="entry name" value="Metal-dep_hydrolase_composite"/>
</dbReference>
<feature type="domain" description="Amidohydrolase-related" evidence="2">
    <location>
        <begin position="79"/>
        <end position="422"/>
    </location>
</feature>
<dbReference type="Pfam" id="PF01979">
    <property type="entry name" value="Amidohydro_1"/>
    <property type="match status" value="1"/>
</dbReference>
<dbReference type="SUPFAM" id="SSF51556">
    <property type="entry name" value="Metallo-dependent hydrolases"/>
    <property type="match status" value="1"/>
</dbReference>
<dbReference type="GO" id="GO:0016810">
    <property type="term" value="F:hydrolase activity, acting on carbon-nitrogen (but not peptide) bonds"/>
    <property type="evidence" value="ECO:0007669"/>
    <property type="project" value="InterPro"/>
</dbReference>
<reference evidence="3 4" key="1">
    <citation type="submission" date="2019-07" db="EMBL/GenBank/DDBJ databases">
        <authorList>
            <person name="Huq M.A."/>
        </authorList>
    </citation>
    <scope>NUCLEOTIDE SEQUENCE [LARGE SCALE GENOMIC DNA]</scope>
    <source>
        <strain evidence="3 4">MAH-19</strain>
    </source>
</reference>
<dbReference type="Gene3D" id="3.30.110.90">
    <property type="entry name" value="Amidohydrolase"/>
    <property type="match status" value="1"/>
</dbReference>
<dbReference type="PANTHER" id="PTHR43135">
    <property type="entry name" value="ALPHA-D-RIBOSE 1-METHYLPHOSPHONATE 5-TRIPHOSPHATE DIPHOSPHATASE"/>
    <property type="match status" value="1"/>
</dbReference>
<proteinExistence type="predicted"/>
<dbReference type="Gene3D" id="1.20.58.520">
    <property type="entry name" value="Amidohydrolase"/>
    <property type="match status" value="1"/>
</dbReference>
<evidence type="ECO:0000313" key="3">
    <source>
        <dbReference type="EMBL" id="TSJ41043.1"/>
    </source>
</evidence>
<keyword evidence="3" id="KW-0378">Hydrolase</keyword>
<dbReference type="OrthoDB" id="9797498at2"/>
<feature type="chain" id="PRO_5021724934" evidence="1">
    <location>
        <begin position="20"/>
        <end position="434"/>
    </location>
</feature>
<organism evidence="3 4">
    <name type="scientific">Mucilaginibacter corticis</name>
    <dbReference type="NCBI Taxonomy" id="2597670"/>
    <lineage>
        <taxon>Bacteria</taxon>
        <taxon>Pseudomonadati</taxon>
        <taxon>Bacteroidota</taxon>
        <taxon>Sphingobacteriia</taxon>
        <taxon>Sphingobacteriales</taxon>
        <taxon>Sphingobacteriaceae</taxon>
        <taxon>Mucilaginibacter</taxon>
    </lineage>
</organism>
<gene>
    <name evidence="3" type="ORF">FO440_15020</name>
</gene>
<keyword evidence="1" id="KW-0732">Signal</keyword>
<protein>
    <submittedName>
        <fullName evidence="3">Amidohydrolase family protein</fullName>
    </submittedName>
</protein>
<evidence type="ECO:0000256" key="1">
    <source>
        <dbReference type="SAM" id="SignalP"/>
    </source>
</evidence>
<dbReference type="InterPro" id="IPR051781">
    <property type="entry name" value="Metallo-dep_Hydrolase"/>
</dbReference>